<dbReference type="NCBIfam" id="NF033517">
    <property type="entry name" value="transpos_IS66"/>
    <property type="match status" value="1"/>
</dbReference>
<name>A0A1S7TSJ4_9HYPH</name>
<feature type="domain" description="Transposase IS66 C-terminal" evidence="5">
    <location>
        <begin position="495"/>
        <end position="532"/>
    </location>
</feature>
<dbReference type="InterPro" id="IPR052344">
    <property type="entry name" value="Transposase-related"/>
</dbReference>
<evidence type="ECO:0000259" key="3">
    <source>
        <dbReference type="Pfam" id="PF13005"/>
    </source>
</evidence>
<feature type="coiled-coil region" evidence="1">
    <location>
        <begin position="62"/>
        <end position="96"/>
    </location>
</feature>
<evidence type="ECO:0000313" key="6">
    <source>
        <dbReference type="EMBL" id="CVI57575.1"/>
    </source>
</evidence>
<evidence type="ECO:0000256" key="1">
    <source>
        <dbReference type="SAM" id="Coils"/>
    </source>
</evidence>
<dbReference type="PANTHER" id="PTHR33678">
    <property type="entry name" value="BLL1576 PROTEIN"/>
    <property type="match status" value="1"/>
</dbReference>
<evidence type="ECO:0000259" key="2">
    <source>
        <dbReference type="Pfam" id="PF03050"/>
    </source>
</evidence>
<keyword evidence="1" id="KW-0175">Coiled coil</keyword>
<dbReference type="InterPro" id="IPR039552">
    <property type="entry name" value="IS66_C"/>
</dbReference>
<dbReference type="InterPro" id="IPR004291">
    <property type="entry name" value="Transposase_IS66_central"/>
</dbReference>
<sequence>MDDAASEIARLRAALAASEARAASAEADLAQVRAVVTTSEVMIRHLKLEIAKLRREQYGQSSERRARLIDQMELQLEELEADATEDEIAADRVAAEVVQVPAFKRRRPVRKPFPEHLPRERLIIEAPSTCNCCGSARIVKMGEDITETLEAIPRQWKVIQTVREKFTCRDCEKISQSPAPFHATPRGWAGPNLLATILFEKFGQHQPLNRQAERYAREGVDLSLSTLADQVGACATALQPIHDLIRAHVLAAGRLHGDDTTVPLLARGATKQARLWTYVRDDHPFAGGAPPAALFYFSPDREKTHPNTHLAGWRGILQADAYSGYNDLYRADRSPEPIKSALCWSHARRKFFELADIAGNVRKGKPAHEISPVALEAVARIDALFDIERGINGMSIEERLAARQQHARPRAEDLHDWLMAQRSQMSKHNPVAKAINYMFEKDGRWEAFTRFLDDGRLCMSNNAAERALRGIALGRKAWLFAGSQRGGERAAFMYSLIVTAKMNDIDPQAWLADILARMPNIPVSRLPELLPWNWSAAGSGRQMAA</sequence>
<evidence type="ECO:0000259" key="4">
    <source>
        <dbReference type="Pfam" id="PF13007"/>
    </source>
</evidence>
<evidence type="ECO:0000259" key="5">
    <source>
        <dbReference type="Pfam" id="PF13817"/>
    </source>
</evidence>
<protein>
    <submittedName>
        <fullName evidence="6">Transposase IS66 family</fullName>
    </submittedName>
</protein>
<dbReference type="Pfam" id="PF13817">
    <property type="entry name" value="DDE_Tnp_IS66_C"/>
    <property type="match status" value="1"/>
</dbReference>
<feature type="coiled-coil region" evidence="1">
    <location>
        <begin position="1"/>
        <end position="35"/>
    </location>
</feature>
<dbReference type="InterPro" id="IPR024474">
    <property type="entry name" value="Znf_dom_IS66"/>
</dbReference>
<comment type="caution">
    <text evidence="6">The sequence shown here is derived from an EMBL/GenBank/DDBJ whole genome shotgun (WGS) entry which is preliminary data.</text>
</comment>
<feature type="domain" description="Transposase IS66 zinc-finger binding" evidence="3">
    <location>
        <begin position="127"/>
        <end position="172"/>
    </location>
</feature>
<dbReference type="Pfam" id="PF13005">
    <property type="entry name" value="zf-IS66"/>
    <property type="match status" value="1"/>
</dbReference>
<organism evidence="6 7">
    <name type="scientific">Agrobacterium deltaense NCPPB 1641</name>
    <dbReference type="NCBI Taxonomy" id="1183425"/>
    <lineage>
        <taxon>Bacteria</taxon>
        <taxon>Pseudomonadati</taxon>
        <taxon>Pseudomonadota</taxon>
        <taxon>Alphaproteobacteria</taxon>
        <taxon>Hyphomicrobiales</taxon>
        <taxon>Rhizobiaceae</taxon>
        <taxon>Rhizobium/Agrobacterium group</taxon>
        <taxon>Agrobacterium</taxon>
    </lineage>
</organism>
<proteinExistence type="predicted"/>
<dbReference type="PANTHER" id="PTHR33678:SF1">
    <property type="entry name" value="BLL1576 PROTEIN"/>
    <property type="match status" value="1"/>
</dbReference>
<dbReference type="RefSeq" id="WP_080853499.1">
    <property type="nucleotide sequence ID" value="NZ_LT009776.1"/>
</dbReference>
<dbReference type="Pfam" id="PF03050">
    <property type="entry name" value="DDE_Tnp_IS66"/>
    <property type="match status" value="1"/>
</dbReference>
<feature type="domain" description="Transposase IS66 central" evidence="2">
    <location>
        <begin position="186"/>
        <end position="488"/>
    </location>
</feature>
<gene>
    <name evidence="6" type="ORF">AGR7A_Lc10270</name>
</gene>
<dbReference type="Pfam" id="PF13007">
    <property type="entry name" value="LZ_Tnp_IS66"/>
    <property type="match status" value="1"/>
</dbReference>
<accession>A0A1S7TSJ4</accession>
<dbReference type="Proteomes" id="UP000192140">
    <property type="component" value="Unassembled WGS sequence"/>
</dbReference>
<dbReference type="EMBL" id="FCNP01000030">
    <property type="protein sequence ID" value="CVI57575.1"/>
    <property type="molecule type" value="Genomic_DNA"/>
</dbReference>
<evidence type="ECO:0000313" key="7">
    <source>
        <dbReference type="Proteomes" id="UP000192140"/>
    </source>
</evidence>
<keyword evidence="7" id="KW-1185">Reference proteome</keyword>
<dbReference type="AlphaFoldDB" id="A0A1S7TSJ4"/>
<reference evidence="6" key="1">
    <citation type="submission" date="2016-01" db="EMBL/GenBank/DDBJ databases">
        <authorList>
            <person name="Regsiter A."/>
            <person name="william w."/>
        </authorList>
    </citation>
    <scope>NUCLEOTIDE SEQUENCE</scope>
    <source>
        <strain evidence="6">NCPPB 1641</strain>
    </source>
</reference>
<dbReference type="InterPro" id="IPR024463">
    <property type="entry name" value="Transposase_TnpC_homeodom"/>
</dbReference>
<feature type="domain" description="Transposase TnpC homeodomain" evidence="4">
    <location>
        <begin position="45"/>
        <end position="121"/>
    </location>
</feature>